<gene>
    <name evidence="5" type="ORF">LE190_16740</name>
</gene>
<evidence type="ECO:0000256" key="2">
    <source>
        <dbReference type="ARBA" id="ARBA00022729"/>
    </source>
</evidence>
<dbReference type="InterPro" id="IPR027385">
    <property type="entry name" value="Beta-barrel_OMP"/>
</dbReference>
<dbReference type="RefSeq" id="WP_225239762.1">
    <property type="nucleotide sequence ID" value="NZ_JAHYBX010000007.1"/>
</dbReference>
<evidence type="ECO:0000256" key="1">
    <source>
        <dbReference type="ARBA" id="ARBA00004442"/>
    </source>
</evidence>
<keyword evidence="6" id="KW-1185">Reference proteome</keyword>
<reference evidence="5 6" key="1">
    <citation type="submission" date="2021-07" db="EMBL/GenBank/DDBJ databases">
        <title>Characterization of Violacein-producing bacteria and related species.</title>
        <authorList>
            <person name="Wilson H.S."/>
            <person name="De Leon M.E."/>
        </authorList>
    </citation>
    <scope>NUCLEOTIDE SEQUENCE [LARGE SCALE GENOMIC DNA]</scope>
    <source>
        <strain evidence="5 6">HSC-2F05</strain>
    </source>
</reference>
<comment type="caution">
    <text evidence="5">The sequence shown here is derived from an EMBL/GenBank/DDBJ whole genome shotgun (WGS) entry which is preliminary data.</text>
</comment>
<proteinExistence type="predicted"/>
<dbReference type="InterPro" id="IPR011250">
    <property type="entry name" value="OMP/PagP_B-barrel"/>
</dbReference>
<comment type="subcellular location">
    <subcellularLocation>
        <location evidence="1">Cell outer membrane</location>
    </subcellularLocation>
</comment>
<sequence length="196" mass="20863">MHKHVLATPLFLLATLSTCAVHAAGQDENRFYAGLATGQSKSILENGAGERFSSKNHPLPLKLYGGVALNDFLALEAGFAGATGKYEFDPRLYGTASAPRLSSRALYLAAKGTVAVSDRLDLHAKLGVAHSRFEIGNAGAADRKLSGAKPMLGVGAAYRFTEKLAATLEFEHYGTVREKGNKLSQRQLQAGLKIGF</sequence>
<feature type="chain" id="PRO_5045050568" evidence="3">
    <location>
        <begin position="24"/>
        <end position="196"/>
    </location>
</feature>
<dbReference type="Pfam" id="PF13505">
    <property type="entry name" value="OMP_b-brl"/>
    <property type="match status" value="1"/>
</dbReference>
<evidence type="ECO:0000313" key="5">
    <source>
        <dbReference type="EMBL" id="MCA1857562.1"/>
    </source>
</evidence>
<accession>A0ABS7YES9</accession>
<name>A0ABS7YES9_9BURK</name>
<dbReference type="EMBL" id="JAHYBX010000007">
    <property type="protein sequence ID" value="MCA1857562.1"/>
    <property type="molecule type" value="Genomic_DNA"/>
</dbReference>
<evidence type="ECO:0000256" key="3">
    <source>
        <dbReference type="SAM" id="SignalP"/>
    </source>
</evidence>
<dbReference type="Gene3D" id="2.40.160.20">
    <property type="match status" value="1"/>
</dbReference>
<dbReference type="Proteomes" id="UP001198602">
    <property type="component" value="Unassembled WGS sequence"/>
</dbReference>
<protein>
    <submittedName>
        <fullName evidence="5">Porin family protein</fullName>
    </submittedName>
</protein>
<organism evidence="5 6">
    <name type="scientific">Massilia hydrophila</name>
    <dbReference type="NCBI Taxonomy" id="3044279"/>
    <lineage>
        <taxon>Bacteria</taxon>
        <taxon>Pseudomonadati</taxon>
        <taxon>Pseudomonadota</taxon>
        <taxon>Betaproteobacteria</taxon>
        <taxon>Burkholderiales</taxon>
        <taxon>Oxalobacteraceae</taxon>
        <taxon>Telluria group</taxon>
        <taxon>Massilia</taxon>
    </lineage>
</organism>
<evidence type="ECO:0000259" key="4">
    <source>
        <dbReference type="Pfam" id="PF13505"/>
    </source>
</evidence>
<keyword evidence="2 3" id="KW-0732">Signal</keyword>
<feature type="domain" description="Outer membrane protein beta-barrel" evidence="4">
    <location>
        <begin position="11"/>
        <end position="196"/>
    </location>
</feature>
<feature type="signal peptide" evidence="3">
    <location>
        <begin position="1"/>
        <end position="23"/>
    </location>
</feature>
<dbReference type="SUPFAM" id="SSF56925">
    <property type="entry name" value="OMPA-like"/>
    <property type="match status" value="1"/>
</dbReference>
<evidence type="ECO:0000313" key="6">
    <source>
        <dbReference type="Proteomes" id="UP001198602"/>
    </source>
</evidence>